<gene>
    <name evidence="1" type="ORF">SPSIL_039670</name>
</gene>
<protein>
    <submittedName>
        <fullName evidence="1">Uncharacterized protein</fullName>
    </submittedName>
</protein>
<reference evidence="1" key="1">
    <citation type="submission" date="2024-05" db="EMBL/GenBank/DDBJ databases">
        <title>Isolation and characterization of Sporomusa carbonis sp. nov., a carboxydotrophic hydrogenogen in the genus of Sporomusa isolated from a charcoal burning pile.</title>
        <authorList>
            <person name="Boeer T."/>
            <person name="Rosenbaum F."/>
            <person name="Eysell L."/>
            <person name="Mueller V."/>
            <person name="Daniel R."/>
            <person name="Poehlein A."/>
        </authorList>
    </citation>
    <scope>NUCLEOTIDE SEQUENCE [LARGE SCALE GENOMIC DNA]</scope>
    <source>
        <strain evidence="1">DSM 10669</strain>
    </source>
</reference>
<evidence type="ECO:0000313" key="2">
    <source>
        <dbReference type="Proteomes" id="UP000216752"/>
    </source>
</evidence>
<organism evidence="1 2">
    <name type="scientific">Sporomusa silvacetica DSM 10669</name>
    <dbReference type="NCBI Taxonomy" id="1123289"/>
    <lineage>
        <taxon>Bacteria</taxon>
        <taxon>Bacillati</taxon>
        <taxon>Bacillota</taxon>
        <taxon>Negativicutes</taxon>
        <taxon>Selenomonadales</taxon>
        <taxon>Sporomusaceae</taxon>
        <taxon>Sporomusa</taxon>
    </lineage>
</organism>
<keyword evidence="2" id="KW-1185">Reference proteome</keyword>
<sequence length="81" mass="9281">MAPIYKQIDANMYNSLRIGNLAVIDQSVLRPIALRPHLSISLPRKLCMIMHIKRISVAILHQDKLIVNVIIRTKISFKSTF</sequence>
<evidence type="ECO:0000313" key="1">
    <source>
        <dbReference type="EMBL" id="XFO67748.1"/>
    </source>
</evidence>
<dbReference type="EMBL" id="CP155573">
    <property type="protein sequence ID" value="XFO67748.1"/>
    <property type="molecule type" value="Genomic_DNA"/>
</dbReference>
<dbReference type="Proteomes" id="UP000216752">
    <property type="component" value="Chromosome"/>
</dbReference>
<proteinExistence type="predicted"/>
<name>A0ABZ3IQL3_9FIRM</name>
<accession>A0ABZ3IQL3</accession>